<dbReference type="Gene3D" id="3.40.50.150">
    <property type="entry name" value="Vaccinia Virus protein VP39"/>
    <property type="match status" value="2"/>
</dbReference>
<keyword evidence="7" id="KW-0694">RNA-binding</keyword>
<sequence length="733" mass="84248">MSSFFITCAQGLAPYVIDELAALGIESTSDATGVRFEGGLKEAYQALLWTRCGSRVLLQLKTGSMKDLDDLHLQLSGFPWSTHMSDNHTFVIQVTTKRAQHIHTQYAAQRVKDAIVDYFDMTTGGRPSVDKDDPNLRFYVHIQDTSYTLYLDLSGEPLHKRGFRTEQGAAPIKENLAAALLYRSKWPEKAKEHQDFIDPLCGAGTILIEAALMARDIAPGLYRPTFGFENWLLHDAHLWSECVKFAKHRAEVGKDQYQGRLYGVERNARMIGITKANADRAGVLKNMSFSHQMFQHFKKPENLGEKGLIVTNPPYGERLGEKEELKPTYMELGDWLRPYVGFEAGIITSEVELGKQMGLRARKVNKFYNGALECVYLQFAIEEQYFVDRKAADSRQEKRNLEELMSEGGQDFFNRLTKNKKKWEKWAKQNHIMCYRTYDSDLPEFNVAIDRYDQSLVIYEFKAPKSIDAEKAAKRLEKIQAIVPLVFSEIDAKNIHFKLRERQKGTNQYEKEEERGEFFPVEETGAKLWVNLVNYLDTGLFLDHRNVRKMIKEKARGTNFLNLFAYTGSASVLAAIGGAKTVTTVDMSKTYLKWAENNFALNDLSGKQYEFIQKDVLEWLKTMALHVSELPLMQKRDARYDLIFMDPPSFSNSKRMADVLDIQRDHVRLIEDAMEILAKDGLLIFSTNLRNFKMDSLITENFDVKDVSRETLPMDFARDPKIRQCFMIKHSKI</sequence>
<evidence type="ECO:0000256" key="6">
    <source>
        <dbReference type="HAMAP-Rule" id="MF_01858"/>
    </source>
</evidence>
<keyword evidence="3 6" id="KW-0489">Methyltransferase</keyword>
<comment type="similarity">
    <text evidence="6">Belongs to the methyltransferase superfamily. RlmKL family.</text>
</comment>
<evidence type="ECO:0000256" key="5">
    <source>
        <dbReference type="ARBA" id="ARBA00022691"/>
    </source>
</evidence>
<evidence type="ECO:0000259" key="8">
    <source>
        <dbReference type="PROSITE" id="PS51165"/>
    </source>
</evidence>
<comment type="function">
    <text evidence="6">Specifically methylates the guanine in position 2445 (m2G2445) and the guanine in position 2069 (m7G2069) of 23S rRNA.</text>
</comment>
<dbReference type="Gene3D" id="3.30.2130.30">
    <property type="match status" value="1"/>
</dbReference>
<evidence type="ECO:0000313" key="9">
    <source>
        <dbReference type="EMBL" id="GAA5102397.1"/>
    </source>
</evidence>
<keyword evidence="1 6" id="KW-0963">Cytoplasm</keyword>
<evidence type="ECO:0000256" key="7">
    <source>
        <dbReference type="PROSITE-ProRule" id="PRU00529"/>
    </source>
</evidence>
<protein>
    <recommendedName>
        <fullName evidence="6">Ribosomal RNA large subunit methyltransferase K/L</fullName>
    </recommendedName>
    <domain>
        <recommendedName>
            <fullName evidence="6">23S rRNA m2G2445 methyltransferase</fullName>
            <ecNumber evidence="6">2.1.1.173</ecNumber>
        </recommendedName>
        <alternativeName>
            <fullName evidence="6">rRNA (guanine-N(2)-)-methyltransferase RlmL</fullName>
        </alternativeName>
    </domain>
    <domain>
        <recommendedName>
            <fullName evidence="6">23S rRNA m7G2069 methyltransferase</fullName>
            <ecNumber evidence="6">2.1.1.264</ecNumber>
        </recommendedName>
        <alternativeName>
            <fullName evidence="6">rRNA (guanine-N(7)-)-methyltransferase RlmK</fullName>
        </alternativeName>
    </domain>
</protein>
<keyword evidence="4 6" id="KW-0808">Transferase</keyword>
<gene>
    <name evidence="9" type="primary">rlmKL</name>
    <name evidence="6" type="synonym">rlmL</name>
    <name evidence="9" type="ORF">GCM10023338_19540</name>
</gene>
<dbReference type="CDD" id="cd11715">
    <property type="entry name" value="THUMP_AdoMetMT"/>
    <property type="match status" value="1"/>
</dbReference>
<dbReference type="CDD" id="cd02440">
    <property type="entry name" value="AdoMet_MTases"/>
    <property type="match status" value="1"/>
</dbReference>
<dbReference type="InterPro" id="IPR002052">
    <property type="entry name" value="DNA_methylase_N6_adenine_CS"/>
</dbReference>
<evidence type="ECO:0000313" key="10">
    <source>
        <dbReference type="Proteomes" id="UP001500631"/>
    </source>
</evidence>
<evidence type="ECO:0000256" key="2">
    <source>
        <dbReference type="ARBA" id="ARBA00022552"/>
    </source>
</evidence>
<dbReference type="SMART" id="SM00981">
    <property type="entry name" value="THUMP"/>
    <property type="match status" value="1"/>
</dbReference>
<dbReference type="PANTHER" id="PTHR47313:SF1">
    <property type="entry name" value="RIBOSOMAL RNA LARGE SUBUNIT METHYLTRANSFERASE K_L"/>
    <property type="match status" value="1"/>
</dbReference>
<comment type="caution">
    <text evidence="9">The sequence shown here is derived from an EMBL/GenBank/DDBJ whole genome shotgun (WGS) entry which is preliminary data.</text>
</comment>
<dbReference type="InterPro" id="IPR004114">
    <property type="entry name" value="THUMP_dom"/>
</dbReference>
<proteinExistence type="inferred from homology"/>
<comment type="catalytic activity">
    <reaction evidence="6">
        <text>guanosine(2445) in 23S rRNA + S-adenosyl-L-methionine = N(2)-methylguanosine(2445) in 23S rRNA + S-adenosyl-L-homocysteine + H(+)</text>
        <dbReference type="Rhea" id="RHEA:42740"/>
        <dbReference type="Rhea" id="RHEA-COMP:10215"/>
        <dbReference type="Rhea" id="RHEA-COMP:10216"/>
        <dbReference type="ChEBI" id="CHEBI:15378"/>
        <dbReference type="ChEBI" id="CHEBI:57856"/>
        <dbReference type="ChEBI" id="CHEBI:59789"/>
        <dbReference type="ChEBI" id="CHEBI:74269"/>
        <dbReference type="ChEBI" id="CHEBI:74481"/>
        <dbReference type="EC" id="2.1.1.173"/>
    </reaction>
</comment>
<organism evidence="9 10">
    <name type="scientific">Wohlfahrtiimonas larvae</name>
    <dbReference type="NCBI Taxonomy" id="1157986"/>
    <lineage>
        <taxon>Bacteria</taxon>
        <taxon>Pseudomonadati</taxon>
        <taxon>Pseudomonadota</taxon>
        <taxon>Gammaproteobacteria</taxon>
        <taxon>Cardiobacteriales</taxon>
        <taxon>Ignatzschineriaceae</taxon>
        <taxon>Wohlfahrtiimonas</taxon>
    </lineage>
</organism>
<dbReference type="InterPro" id="IPR054170">
    <property type="entry name" value="RlmL_1st"/>
</dbReference>
<reference evidence="10" key="1">
    <citation type="journal article" date="2019" name="Int. J. Syst. Evol. Microbiol.">
        <title>The Global Catalogue of Microorganisms (GCM) 10K type strain sequencing project: providing services to taxonomists for standard genome sequencing and annotation.</title>
        <authorList>
            <consortium name="The Broad Institute Genomics Platform"/>
            <consortium name="The Broad Institute Genome Sequencing Center for Infectious Disease"/>
            <person name="Wu L."/>
            <person name="Ma J."/>
        </authorList>
    </citation>
    <scope>NUCLEOTIDE SEQUENCE [LARGE SCALE GENOMIC DNA]</scope>
    <source>
        <strain evidence="10">JCM 18424</strain>
    </source>
</reference>
<dbReference type="PROSITE" id="PS00092">
    <property type="entry name" value="N6_MTASE"/>
    <property type="match status" value="1"/>
</dbReference>
<dbReference type="EMBL" id="BAABKE010000007">
    <property type="protein sequence ID" value="GAA5102397.1"/>
    <property type="molecule type" value="Genomic_DNA"/>
</dbReference>
<evidence type="ECO:0000256" key="3">
    <source>
        <dbReference type="ARBA" id="ARBA00022603"/>
    </source>
</evidence>
<dbReference type="RefSeq" id="WP_077926511.1">
    <property type="nucleotide sequence ID" value="NZ_BAABKE010000007.1"/>
</dbReference>
<accession>A0ABP9MVR4</accession>
<evidence type="ECO:0000256" key="4">
    <source>
        <dbReference type="ARBA" id="ARBA00022679"/>
    </source>
</evidence>
<dbReference type="Pfam" id="PF02926">
    <property type="entry name" value="THUMP"/>
    <property type="match status" value="1"/>
</dbReference>
<name>A0ABP9MVR4_9GAMM</name>
<dbReference type="InterPro" id="IPR000241">
    <property type="entry name" value="RlmKL-like_Mtase"/>
</dbReference>
<dbReference type="PROSITE" id="PS51165">
    <property type="entry name" value="THUMP"/>
    <property type="match status" value="1"/>
</dbReference>
<dbReference type="PIRSF" id="PIRSF037618">
    <property type="entry name" value="RNA_Mtase_bacteria_prd"/>
    <property type="match status" value="1"/>
</dbReference>
<comment type="catalytic activity">
    <reaction evidence="6">
        <text>guanosine(2069) in 23S rRNA + S-adenosyl-L-methionine = N(2)-methylguanosine(2069) in 23S rRNA + S-adenosyl-L-homocysteine + H(+)</text>
        <dbReference type="Rhea" id="RHEA:43772"/>
        <dbReference type="Rhea" id="RHEA-COMP:10688"/>
        <dbReference type="Rhea" id="RHEA-COMP:10689"/>
        <dbReference type="ChEBI" id="CHEBI:15378"/>
        <dbReference type="ChEBI" id="CHEBI:57856"/>
        <dbReference type="ChEBI" id="CHEBI:59789"/>
        <dbReference type="ChEBI" id="CHEBI:74269"/>
        <dbReference type="ChEBI" id="CHEBI:74481"/>
        <dbReference type="EC" id="2.1.1.264"/>
    </reaction>
</comment>
<comment type="subcellular location">
    <subcellularLocation>
        <location evidence="6">Cytoplasm</location>
    </subcellularLocation>
</comment>
<feature type="domain" description="THUMP" evidence="8">
    <location>
        <begin position="42"/>
        <end position="153"/>
    </location>
</feature>
<dbReference type="InterPro" id="IPR019614">
    <property type="entry name" value="SAM-dep_methyl-trfase"/>
</dbReference>
<keyword evidence="2 6" id="KW-0698">rRNA processing</keyword>
<dbReference type="InterPro" id="IPR029063">
    <property type="entry name" value="SAM-dependent_MTases_sf"/>
</dbReference>
<dbReference type="NCBIfam" id="NF008748">
    <property type="entry name" value="PRK11783.1"/>
    <property type="match status" value="1"/>
</dbReference>
<keyword evidence="10" id="KW-1185">Reference proteome</keyword>
<dbReference type="Pfam" id="PF22020">
    <property type="entry name" value="RlmL_1st"/>
    <property type="match status" value="1"/>
</dbReference>
<dbReference type="Gene3D" id="3.30.750.80">
    <property type="entry name" value="RNA methyltransferase domain (HRMD) like"/>
    <property type="match status" value="1"/>
</dbReference>
<dbReference type="Pfam" id="PF10672">
    <property type="entry name" value="Methyltrans_SAM"/>
    <property type="match status" value="1"/>
</dbReference>
<dbReference type="Proteomes" id="UP001500631">
    <property type="component" value="Unassembled WGS sequence"/>
</dbReference>
<evidence type="ECO:0000256" key="1">
    <source>
        <dbReference type="ARBA" id="ARBA00022490"/>
    </source>
</evidence>
<dbReference type="PANTHER" id="PTHR47313">
    <property type="entry name" value="RIBOSOMAL RNA LARGE SUBUNIT METHYLTRANSFERASE K/L"/>
    <property type="match status" value="1"/>
</dbReference>
<dbReference type="EC" id="2.1.1.264" evidence="6"/>
<dbReference type="EC" id="2.1.1.173" evidence="6"/>
<dbReference type="HAMAP" id="MF_01858">
    <property type="entry name" value="23SrRNA_methyltr_KL"/>
    <property type="match status" value="1"/>
</dbReference>
<keyword evidence="5 6" id="KW-0949">S-adenosyl-L-methionine</keyword>
<dbReference type="InterPro" id="IPR017244">
    <property type="entry name" value="23SrRNA_methyltr_KL"/>
</dbReference>
<dbReference type="SUPFAM" id="SSF53335">
    <property type="entry name" value="S-adenosyl-L-methionine-dependent methyltransferases"/>
    <property type="match status" value="2"/>
</dbReference>
<dbReference type="Pfam" id="PF01170">
    <property type="entry name" value="UPF0020"/>
    <property type="match status" value="1"/>
</dbReference>